<reference evidence="1" key="1">
    <citation type="submission" date="2021-05" db="EMBL/GenBank/DDBJ databases">
        <authorList>
            <person name="Pietrasiak N."/>
            <person name="Ward R."/>
            <person name="Stajich J.E."/>
            <person name="Kurbessoian T."/>
        </authorList>
    </citation>
    <scope>NUCLEOTIDE SEQUENCE</scope>
    <source>
        <strain evidence="1">UHER 2000/2452</strain>
    </source>
</reference>
<organism evidence="1 2">
    <name type="scientific">Drouetiella hepatica Uher 2000/2452</name>
    <dbReference type="NCBI Taxonomy" id="904376"/>
    <lineage>
        <taxon>Bacteria</taxon>
        <taxon>Bacillati</taxon>
        <taxon>Cyanobacteriota</taxon>
        <taxon>Cyanophyceae</taxon>
        <taxon>Oculatellales</taxon>
        <taxon>Oculatellaceae</taxon>
        <taxon>Drouetiella</taxon>
    </lineage>
</organism>
<accession>A0A951Q7D3</accession>
<comment type="caution">
    <text evidence="1">The sequence shown here is derived from an EMBL/GenBank/DDBJ whole genome shotgun (WGS) entry which is preliminary data.</text>
</comment>
<name>A0A951Q7D3_9CYAN</name>
<dbReference type="EMBL" id="JAHHHD010000002">
    <property type="protein sequence ID" value="MBW4657662.1"/>
    <property type="molecule type" value="Genomic_DNA"/>
</dbReference>
<reference evidence="1" key="2">
    <citation type="journal article" date="2022" name="Microbiol. Resour. Announc.">
        <title>Metagenome Sequencing to Explore Phylogenomics of Terrestrial Cyanobacteria.</title>
        <authorList>
            <person name="Ward R.D."/>
            <person name="Stajich J.E."/>
            <person name="Johansen J.R."/>
            <person name="Huntemann M."/>
            <person name="Clum A."/>
            <person name="Foster B."/>
            <person name="Foster B."/>
            <person name="Roux S."/>
            <person name="Palaniappan K."/>
            <person name="Varghese N."/>
            <person name="Mukherjee S."/>
            <person name="Reddy T.B.K."/>
            <person name="Daum C."/>
            <person name="Copeland A."/>
            <person name="Chen I.A."/>
            <person name="Ivanova N.N."/>
            <person name="Kyrpides N.C."/>
            <person name="Shapiro N."/>
            <person name="Eloe-Fadrosh E.A."/>
            <person name="Pietrasiak N."/>
        </authorList>
    </citation>
    <scope>NUCLEOTIDE SEQUENCE</scope>
    <source>
        <strain evidence="1">UHER 2000/2452</strain>
    </source>
</reference>
<protein>
    <submittedName>
        <fullName evidence="1">Uncharacterized protein</fullName>
    </submittedName>
</protein>
<evidence type="ECO:0000313" key="2">
    <source>
        <dbReference type="Proteomes" id="UP000757435"/>
    </source>
</evidence>
<evidence type="ECO:0000313" key="1">
    <source>
        <dbReference type="EMBL" id="MBW4657662.1"/>
    </source>
</evidence>
<dbReference type="Proteomes" id="UP000757435">
    <property type="component" value="Unassembled WGS sequence"/>
</dbReference>
<gene>
    <name evidence="1" type="ORF">KME15_03235</name>
</gene>
<dbReference type="AlphaFoldDB" id="A0A951Q7D3"/>
<sequence length="86" mass="9874">MPKRFPIGPLSEHDDDWLTVWAWLNTRSKSAQVADLISYGIRERKAEIDDALAYVAKKRGITPEDLFQRILDGTVNQEVDEAEDEE</sequence>
<proteinExistence type="predicted"/>